<protein>
    <submittedName>
        <fullName evidence="1">Uncharacterized protein</fullName>
    </submittedName>
</protein>
<proteinExistence type="predicted"/>
<name>A0ABU2WF82_9GAMM</name>
<dbReference type="EMBL" id="JAVRIC010000004">
    <property type="protein sequence ID" value="MDT0496530.1"/>
    <property type="molecule type" value="Genomic_DNA"/>
</dbReference>
<dbReference type="RefSeq" id="WP_311363922.1">
    <property type="nucleotide sequence ID" value="NZ_JAVRIC010000004.1"/>
</dbReference>
<comment type="caution">
    <text evidence="1">The sequence shown here is derived from an EMBL/GenBank/DDBJ whole genome shotgun (WGS) entry which is preliminary data.</text>
</comment>
<accession>A0ABU2WF82</accession>
<gene>
    <name evidence="1" type="ORF">RM530_04010</name>
</gene>
<organism evidence="1 2">
    <name type="scientific">Banduia mediterranea</name>
    <dbReference type="NCBI Taxonomy" id="3075609"/>
    <lineage>
        <taxon>Bacteria</taxon>
        <taxon>Pseudomonadati</taxon>
        <taxon>Pseudomonadota</taxon>
        <taxon>Gammaproteobacteria</taxon>
        <taxon>Nevskiales</taxon>
        <taxon>Algiphilaceae</taxon>
        <taxon>Banduia</taxon>
    </lineage>
</organism>
<reference evidence="1 2" key="1">
    <citation type="submission" date="2023-09" db="EMBL/GenBank/DDBJ databases">
        <authorList>
            <person name="Rey-Velasco X."/>
        </authorList>
    </citation>
    <scope>NUCLEOTIDE SEQUENCE [LARGE SCALE GENOMIC DNA]</scope>
    <source>
        <strain evidence="1 2">W345</strain>
    </source>
</reference>
<dbReference type="Proteomes" id="UP001254608">
    <property type="component" value="Unassembled WGS sequence"/>
</dbReference>
<evidence type="ECO:0000313" key="1">
    <source>
        <dbReference type="EMBL" id="MDT0496530.1"/>
    </source>
</evidence>
<evidence type="ECO:0000313" key="2">
    <source>
        <dbReference type="Proteomes" id="UP001254608"/>
    </source>
</evidence>
<keyword evidence="2" id="KW-1185">Reference proteome</keyword>
<sequence length="122" mass="13385">MAITLASIALPDDLVWTDEFVHEPVGQALQRTLGGAQIIEETALIAGRPITLGTDNQWITRSTLLTLRALADTAGQIHTLDLRGDEYDVVFRRPAISARPVIEFADPTVDDFYAVQINLITV</sequence>